<feature type="compositionally biased region" description="Basic and acidic residues" evidence="2">
    <location>
        <begin position="960"/>
        <end position="981"/>
    </location>
</feature>
<feature type="compositionally biased region" description="Low complexity" evidence="2">
    <location>
        <begin position="998"/>
        <end position="1007"/>
    </location>
</feature>
<feature type="compositionally biased region" description="Acidic residues" evidence="2">
    <location>
        <begin position="1022"/>
        <end position="1043"/>
    </location>
</feature>
<name>A0A5J4VV78_9EUKA</name>
<feature type="compositionally biased region" description="Basic and acidic residues" evidence="2">
    <location>
        <begin position="1057"/>
        <end position="1073"/>
    </location>
</feature>
<dbReference type="Proteomes" id="UP000324800">
    <property type="component" value="Unassembled WGS sequence"/>
</dbReference>
<feature type="compositionally biased region" description="Low complexity" evidence="2">
    <location>
        <begin position="501"/>
        <end position="534"/>
    </location>
</feature>
<sequence length="1577" mass="183941">LISKFLKLEALHSKLLKDKKNIQILEDLKQNLKIQEEEKKQQKSKVIPSNVIVRARATDSKSETVETHKATFAVVQDPDDPKSVKRVNNRGYFFEELTVISDQRCPVIISLIEQKVNEQMNSDLSGFGITQDQNIIDINALSKNDDNVDDEEDEEEEDEDEEEEEDEEEKELKEQKKLKKINDDKQKNKSQLKMTQETSLMTFAISLLDALQNENNMFLARFVDEERGYALSVGLCVTQQKQVRRIFEIPRIKLEVGIFTNPVLTNASQKRDKKNDSNKHSKSFLQLPQITGRSTLYDRLQSRATQLNDEAATLMEEASLALGDWMNSEGVVQQNSPYPPVIVIRMVEDRISYWEQITNEIHPFGVQLPNYEDGYSNQSIPFVCVNVVTKPLQPKQSLEQKIQVEISKLLKAEEEAKQKKEKKKQGLKKKKLTLIEQIIDNNDEQDSNDSDDEDIQDYSSVEVEEGRVRKNSIDDDIDDKQVNQNEDDDKGDGMNNTLRTNIQNDDQQNKQDIQQDPSSSNSNQNQNNEQSQQDADNKNKEQQSGHQAEDEDNQDDAPLTKFVKNKYEINKNTQEYIPEGFDPLTLPPITCFDLTIEPDQKKNSVINVGPLKNSMENDKYSMKQNAKRLKAEMKRRSRKYNPIVPLPPTPIISQYYITPLPKPTKQLIGIAFVDRNGYAAQFTSYIDPQVVFGPHPAIIAEFYSPIIHHSTKENLMAKITAASQRMKIFGQFRGSGYGNDQDNKNEQKMNLGQIIQKKDQTISVDEFLDWRDVLSVEERAELDKEEQIFLLLKGVAFAALGDDLHDKKTRAKNMRKLKTEQAQSDNIPLHSLDLNVYAQLRIDYSITPITGVGRQQLREWIQSAPSYRMDEYGAEELDEDAEKQEKQRMKELMKKKKQNESGNGQGDVNDALFGGLRNDLEDENGRTLRMSTIQKEAKKKKKMLLQQQKQLQQSETNQEQIDRELKEQQRKERKEQKRKELAQSLADAEGINVEDVDVSQLDDALLSDSEDSEYQRYNKNQDEEDSESETDPLDEFFSEDEDEVLLREEQRLMIRQKIEKEEEKKKKEEEKLLKKQNKGQKGNKEEIKKKQKQDQLEAQNLNQAWANEAQHLNDKEVQMMEKALKKKLNKLREKQKKLHHVRLARAALRYRRRELMRAIEAVEGLEKDIEKIKQVDKEGDNNNKDKDKDKEKNKNKDDDDDNYSEDQNGQQQQQQIHDGKGKKKKKKKGKINQQLALQQNQLIKQQTEVQQSYFDLLEDETLNIERIQKLEEIELLKKGEDKAVIIAQRKQKKIELNQALDFMDDDFEEDEDVRRTKRLILKGGISLVVIERLKEGIGQKQQTSSLTETDLAETEHIRQLNKELEQALERELYEKKRRAAEEMRREMQERRNLKQREGELQKLLYEIREKEENKLEDKRKEEEGRRELVRSVLCDHLVTTRCGPGGLEQQELEMNDYNAINLPTFAESILTSKVLLHARRRKDMDRGYLLKSESMLGGIIEKLVNQLIGLRKQMEAEDERSLIVRKVDKDHKIDRARMTREDFLSKQFREITFMENEDLHSFNYRKQWERKNLRKGE</sequence>
<reference evidence="3 4" key="1">
    <citation type="submission" date="2019-03" db="EMBL/GenBank/DDBJ databases">
        <title>Single cell metagenomics reveals metabolic interactions within the superorganism composed of flagellate Streblomastix strix and complex community of Bacteroidetes bacteria on its surface.</title>
        <authorList>
            <person name="Treitli S.C."/>
            <person name="Kolisko M."/>
            <person name="Husnik F."/>
            <person name="Keeling P."/>
            <person name="Hampl V."/>
        </authorList>
    </citation>
    <scope>NUCLEOTIDE SEQUENCE [LARGE SCALE GENOMIC DNA]</scope>
    <source>
        <strain evidence="3">ST1C</strain>
    </source>
</reference>
<feature type="compositionally biased region" description="Acidic residues" evidence="2">
    <location>
        <begin position="441"/>
        <end position="456"/>
    </location>
</feature>
<feature type="coiled-coil region" evidence="1">
    <location>
        <begin position="15"/>
        <end position="45"/>
    </location>
</feature>
<feature type="region of interest" description="Disordered" evidence="2">
    <location>
        <begin position="875"/>
        <end position="1044"/>
    </location>
</feature>
<keyword evidence="1" id="KW-0175">Coiled coil</keyword>
<protein>
    <submittedName>
        <fullName evidence="3">Uncharacterized protein</fullName>
    </submittedName>
</protein>
<feature type="compositionally biased region" description="Basic and acidic residues" evidence="2">
    <location>
        <begin position="1082"/>
        <end position="1095"/>
    </location>
</feature>
<feature type="non-terminal residue" evidence="3">
    <location>
        <position position="1"/>
    </location>
</feature>
<feature type="compositionally biased region" description="Basic residues" evidence="2">
    <location>
        <begin position="1220"/>
        <end position="1230"/>
    </location>
</feature>
<dbReference type="EMBL" id="SNRW01004968">
    <property type="protein sequence ID" value="KAA6386076.1"/>
    <property type="molecule type" value="Genomic_DNA"/>
</dbReference>
<gene>
    <name evidence="3" type="ORF">EZS28_018397</name>
</gene>
<feature type="compositionally biased region" description="Low complexity" evidence="2">
    <location>
        <begin position="944"/>
        <end position="959"/>
    </location>
</feature>
<feature type="coiled-coil region" evidence="1">
    <location>
        <begin position="395"/>
        <end position="437"/>
    </location>
</feature>
<feature type="compositionally biased region" description="Basic and acidic residues" evidence="2">
    <location>
        <begin position="464"/>
        <end position="473"/>
    </location>
</feature>
<organism evidence="3 4">
    <name type="scientific">Streblomastix strix</name>
    <dbReference type="NCBI Taxonomy" id="222440"/>
    <lineage>
        <taxon>Eukaryota</taxon>
        <taxon>Metamonada</taxon>
        <taxon>Preaxostyla</taxon>
        <taxon>Oxymonadida</taxon>
        <taxon>Streblomastigidae</taxon>
        <taxon>Streblomastix</taxon>
    </lineage>
</organism>
<feature type="compositionally biased region" description="Basic and acidic residues" evidence="2">
    <location>
        <begin position="170"/>
        <end position="187"/>
    </location>
</feature>
<evidence type="ECO:0000313" key="3">
    <source>
        <dbReference type="EMBL" id="KAA6386076.1"/>
    </source>
</evidence>
<comment type="caution">
    <text evidence="3">The sequence shown here is derived from an EMBL/GenBank/DDBJ whole genome shotgun (WGS) entry which is preliminary data.</text>
</comment>
<accession>A0A5J4VV78</accession>
<proteinExistence type="predicted"/>
<feature type="compositionally biased region" description="Acidic residues" evidence="2">
    <location>
        <begin position="147"/>
        <end position="169"/>
    </location>
</feature>
<feature type="coiled-coil region" evidence="1">
    <location>
        <begin position="1369"/>
        <end position="1425"/>
    </location>
</feature>
<feature type="compositionally biased region" description="Low complexity" evidence="2">
    <location>
        <begin position="1206"/>
        <end position="1216"/>
    </location>
</feature>
<feature type="region of interest" description="Disordered" evidence="2">
    <location>
        <begin position="440"/>
        <end position="559"/>
    </location>
</feature>
<feature type="compositionally biased region" description="Basic and acidic residues" evidence="2">
    <location>
        <begin position="883"/>
        <end position="892"/>
    </location>
</feature>
<feature type="compositionally biased region" description="Basic and acidic residues" evidence="2">
    <location>
        <begin position="1176"/>
        <end position="1197"/>
    </location>
</feature>
<feature type="region of interest" description="Disordered" evidence="2">
    <location>
        <begin position="1057"/>
        <end position="1112"/>
    </location>
</feature>
<evidence type="ECO:0000256" key="2">
    <source>
        <dbReference type="SAM" id="MobiDB-lite"/>
    </source>
</evidence>
<evidence type="ECO:0000313" key="4">
    <source>
        <dbReference type="Proteomes" id="UP000324800"/>
    </source>
</evidence>
<evidence type="ECO:0000256" key="1">
    <source>
        <dbReference type="SAM" id="Coils"/>
    </source>
</evidence>
<feature type="compositionally biased region" description="Polar residues" evidence="2">
    <location>
        <begin position="1096"/>
        <end position="1105"/>
    </location>
</feature>
<feature type="region of interest" description="Disordered" evidence="2">
    <location>
        <begin position="1176"/>
        <end position="1231"/>
    </location>
</feature>
<feature type="region of interest" description="Disordered" evidence="2">
    <location>
        <begin position="140"/>
        <end position="193"/>
    </location>
</feature>